<evidence type="ECO:0000313" key="7">
    <source>
        <dbReference type="Proteomes" id="UP001151287"/>
    </source>
</evidence>
<dbReference type="InterPro" id="IPR019906">
    <property type="entry name" value="Ribosomal_uL6_bac-type"/>
</dbReference>
<keyword evidence="7" id="KW-1185">Reference proteome</keyword>
<comment type="caution">
    <text evidence="6">The sequence shown here is derived from an EMBL/GenBank/DDBJ whole genome shotgun (WGS) entry which is preliminary data.</text>
</comment>
<dbReference type="GO" id="GO:0005840">
    <property type="term" value="C:ribosome"/>
    <property type="evidence" value="ECO:0007669"/>
    <property type="project" value="UniProtKB-KW"/>
</dbReference>
<accession>A0A9P9ZBB2</accession>
<dbReference type="InterPro" id="IPR036789">
    <property type="entry name" value="Ribosomal_uL6-like_a/b-dom_sf"/>
</dbReference>
<keyword evidence="3 4" id="KW-0687">Ribonucleoprotein</keyword>
<dbReference type="GO" id="GO:0003735">
    <property type="term" value="F:structural constituent of ribosome"/>
    <property type="evidence" value="ECO:0007669"/>
    <property type="project" value="InterPro"/>
</dbReference>
<dbReference type="PRINTS" id="PR00059">
    <property type="entry name" value="RIBOSOMALL6"/>
</dbReference>
<evidence type="ECO:0000256" key="2">
    <source>
        <dbReference type="ARBA" id="ARBA00022980"/>
    </source>
</evidence>
<keyword evidence="2 4" id="KW-0689">Ribosomal protein</keyword>
<dbReference type="GO" id="GO:0019843">
    <property type="term" value="F:rRNA binding"/>
    <property type="evidence" value="ECO:0007669"/>
    <property type="project" value="InterPro"/>
</dbReference>
<dbReference type="GO" id="GO:0006412">
    <property type="term" value="P:translation"/>
    <property type="evidence" value="ECO:0007669"/>
    <property type="project" value="InterPro"/>
</dbReference>
<protein>
    <recommendedName>
        <fullName evidence="5">Large ribosomal subunit protein uL6 alpha-beta domain-containing protein</fullName>
    </recommendedName>
</protein>
<organism evidence="6 7">
    <name type="scientific">Rhynchospora breviuscula</name>
    <dbReference type="NCBI Taxonomy" id="2022672"/>
    <lineage>
        <taxon>Eukaryota</taxon>
        <taxon>Viridiplantae</taxon>
        <taxon>Streptophyta</taxon>
        <taxon>Embryophyta</taxon>
        <taxon>Tracheophyta</taxon>
        <taxon>Spermatophyta</taxon>
        <taxon>Magnoliopsida</taxon>
        <taxon>Liliopsida</taxon>
        <taxon>Poales</taxon>
        <taxon>Cyperaceae</taxon>
        <taxon>Cyperoideae</taxon>
        <taxon>Rhynchosporeae</taxon>
        <taxon>Rhynchospora</taxon>
    </lineage>
</organism>
<dbReference type="FunFam" id="3.90.930.12:FF:000007">
    <property type="entry name" value="60S ribosomal protein L6"/>
    <property type="match status" value="1"/>
</dbReference>
<dbReference type="EMBL" id="JAMQYH010000005">
    <property type="protein sequence ID" value="KAJ1685136.1"/>
    <property type="molecule type" value="Genomic_DNA"/>
</dbReference>
<name>A0A9P9ZBB2_9POAL</name>
<sequence length="102" mass="11629">MEAKFFRFLKVVGVGFKTRTESQGSKLFLKPRYSHEGEFVVPPTVRVFCFKPNVICCTGINKVRVHQFAGAVQSCKPPEIYKGKGIIYLDEVVKKKQGKKFK</sequence>
<feature type="domain" description="Large ribosomal subunit protein uL6 alpha-beta" evidence="5">
    <location>
        <begin position="21"/>
        <end position="88"/>
    </location>
</feature>
<evidence type="ECO:0000256" key="4">
    <source>
        <dbReference type="RuleBase" id="RU003869"/>
    </source>
</evidence>
<dbReference type="Proteomes" id="UP001151287">
    <property type="component" value="Unassembled WGS sequence"/>
</dbReference>
<dbReference type="GO" id="GO:1990904">
    <property type="term" value="C:ribonucleoprotein complex"/>
    <property type="evidence" value="ECO:0007669"/>
    <property type="project" value="UniProtKB-KW"/>
</dbReference>
<evidence type="ECO:0000256" key="1">
    <source>
        <dbReference type="ARBA" id="ARBA00009356"/>
    </source>
</evidence>
<evidence type="ECO:0000256" key="3">
    <source>
        <dbReference type="ARBA" id="ARBA00023274"/>
    </source>
</evidence>
<proteinExistence type="inferred from homology"/>
<dbReference type="PROSITE" id="PS00525">
    <property type="entry name" value="RIBOSOMAL_L6_1"/>
    <property type="match status" value="1"/>
</dbReference>
<dbReference type="Pfam" id="PF00347">
    <property type="entry name" value="Ribosomal_L6"/>
    <property type="match status" value="1"/>
</dbReference>
<comment type="similarity">
    <text evidence="1 4">Belongs to the universal ribosomal protein uL6 family.</text>
</comment>
<gene>
    <name evidence="6" type="ORF">LUZ63_016526</name>
</gene>
<dbReference type="SUPFAM" id="SSF56053">
    <property type="entry name" value="Ribosomal protein L6"/>
    <property type="match status" value="1"/>
</dbReference>
<reference evidence="6" key="1">
    <citation type="journal article" date="2022" name="Cell">
        <title>Repeat-based holocentromeres influence genome architecture and karyotype evolution.</title>
        <authorList>
            <person name="Hofstatter P.G."/>
            <person name="Thangavel G."/>
            <person name="Lux T."/>
            <person name="Neumann P."/>
            <person name="Vondrak T."/>
            <person name="Novak P."/>
            <person name="Zhang M."/>
            <person name="Costa L."/>
            <person name="Castellani M."/>
            <person name="Scott A."/>
            <person name="Toegelov H."/>
            <person name="Fuchs J."/>
            <person name="Mata-Sucre Y."/>
            <person name="Dias Y."/>
            <person name="Vanzela A.L.L."/>
            <person name="Huettel B."/>
            <person name="Almeida C.C.S."/>
            <person name="Simkova H."/>
            <person name="Souza G."/>
            <person name="Pedrosa-Harand A."/>
            <person name="Macas J."/>
            <person name="Mayer K.F.X."/>
            <person name="Houben A."/>
            <person name="Marques A."/>
        </authorList>
    </citation>
    <scope>NUCLEOTIDE SEQUENCE</scope>
    <source>
        <strain evidence="6">RhyBre1mFocal</strain>
    </source>
</reference>
<dbReference type="InterPro" id="IPR020040">
    <property type="entry name" value="Ribosomal_uL6_a/b-dom"/>
</dbReference>
<dbReference type="PANTHER" id="PTHR11655">
    <property type="entry name" value="60S/50S RIBOSOMAL PROTEIN L6/L9"/>
    <property type="match status" value="1"/>
</dbReference>
<evidence type="ECO:0000259" key="5">
    <source>
        <dbReference type="Pfam" id="PF00347"/>
    </source>
</evidence>
<evidence type="ECO:0000313" key="6">
    <source>
        <dbReference type="EMBL" id="KAJ1685136.1"/>
    </source>
</evidence>
<dbReference type="Gene3D" id="3.90.930.12">
    <property type="entry name" value="Ribosomal protein L6, alpha-beta domain"/>
    <property type="match status" value="1"/>
</dbReference>
<dbReference type="AlphaFoldDB" id="A0A9P9ZBB2"/>
<dbReference type="PANTHER" id="PTHR11655:SF17">
    <property type="entry name" value="RIBOSOMAL PROTEIN L6-RELATED"/>
    <property type="match status" value="1"/>
</dbReference>
<dbReference type="OrthoDB" id="540873at2759"/>
<dbReference type="InterPro" id="IPR000702">
    <property type="entry name" value="Ribosomal_uL6-like"/>
</dbReference>
<dbReference type="InterPro" id="IPR002358">
    <property type="entry name" value="Ribosomal_uL6_CS"/>
</dbReference>